<comment type="similarity">
    <text evidence="5">Belongs to the PINX1 family.</text>
</comment>
<evidence type="ECO:0000256" key="2">
    <source>
        <dbReference type="ARBA" id="ARBA00022517"/>
    </source>
</evidence>
<dbReference type="InParanoid" id="A0A0C3AG19"/>
<dbReference type="GO" id="GO:0005730">
    <property type="term" value="C:nucleolus"/>
    <property type="evidence" value="ECO:0007669"/>
    <property type="project" value="UniProtKB-SubCell"/>
</dbReference>
<feature type="region of interest" description="Disordered" evidence="7">
    <location>
        <begin position="311"/>
        <end position="455"/>
    </location>
</feature>
<evidence type="ECO:0000313" key="10">
    <source>
        <dbReference type="Proteomes" id="UP000053989"/>
    </source>
</evidence>
<evidence type="ECO:0000313" key="9">
    <source>
        <dbReference type="EMBL" id="KIM63877.1"/>
    </source>
</evidence>
<dbReference type="PROSITE" id="PS50174">
    <property type="entry name" value="G_PATCH"/>
    <property type="match status" value="1"/>
</dbReference>
<gene>
    <name evidence="9" type="ORF">SCLCIDRAFT_1213663</name>
</gene>
<feature type="compositionally biased region" description="Low complexity" evidence="7">
    <location>
        <begin position="379"/>
        <end position="390"/>
    </location>
</feature>
<dbReference type="PANTHER" id="PTHR23149:SF31">
    <property type="entry name" value="PROTEIN PXR1"/>
    <property type="match status" value="1"/>
</dbReference>
<evidence type="ECO:0000256" key="6">
    <source>
        <dbReference type="ARBA" id="ARBA00041961"/>
    </source>
</evidence>
<dbReference type="GO" id="GO:0003676">
    <property type="term" value="F:nucleic acid binding"/>
    <property type="evidence" value="ECO:0007669"/>
    <property type="project" value="InterPro"/>
</dbReference>
<keyword evidence="2" id="KW-0690">Ribosome biogenesis</keyword>
<feature type="compositionally biased region" description="Polar residues" evidence="7">
    <location>
        <begin position="391"/>
        <end position="407"/>
    </location>
</feature>
<dbReference type="PANTHER" id="PTHR23149">
    <property type="entry name" value="G PATCH DOMAIN CONTAINING PROTEIN"/>
    <property type="match status" value="1"/>
</dbReference>
<dbReference type="Proteomes" id="UP000053989">
    <property type="component" value="Unassembled WGS sequence"/>
</dbReference>
<dbReference type="HOGENOM" id="CLU_044872_0_0_1"/>
<evidence type="ECO:0000256" key="7">
    <source>
        <dbReference type="SAM" id="MobiDB-lite"/>
    </source>
</evidence>
<feature type="compositionally biased region" description="Basic and acidic residues" evidence="7">
    <location>
        <begin position="182"/>
        <end position="203"/>
    </location>
</feature>
<feature type="compositionally biased region" description="Basic and acidic residues" evidence="7">
    <location>
        <begin position="441"/>
        <end position="455"/>
    </location>
</feature>
<comment type="subcellular location">
    <subcellularLocation>
        <location evidence="1">Nucleus</location>
        <location evidence="1">Nucleolus</location>
    </subcellularLocation>
</comment>
<feature type="compositionally biased region" description="Low complexity" evidence="7">
    <location>
        <begin position="255"/>
        <end position="271"/>
    </location>
</feature>
<feature type="compositionally biased region" description="Basic and acidic residues" evidence="7">
    <location>
        <begin position="118"/>
        <end position="140"/>
    </location>
</feature>
<feature type="compositionally biased region" description="Polar residues" evidence="7">
    <location>
        <begin position="273"/>
        <end position="283"/>
    </location>
</feature>
<feature type="domain" description="G-patch" evidence="8">
    <location>
        <begin position="25"/>
        <end position="73"/>
    </location>
</feature>
<dbReference type="STRING" id="1036808.A0A0C3AG19"/>
<reference evidence="9 10" key="1">
    <citation type="submission" date="2014-04" db="EMBL/GenBank/DDBJ databases">
        <authorList>
            <consortium name="DOE Joint Genome Institute"/>
            <person name="Kuo A."/>
            <person name="Kohler A."/>
            <person name="Nagy L.G."/>
            <person name="Floudas D."/>
            <person name="Copeland A."/>
            <person name="Barry K.W."/>
            <person name="Cichocki N."/>
            <person name="Veneault-Fourrey C."/>
            <person name="LaButti K."/>
            <person name="Lindquist E.A."/>
            <person name="Lipzen A."/>
            <person name="Lundell T."/>
            <person name="Morin E."/>
            <person name="Murat C."/>
            <person name="Sun H."/>
            <person name="Tunlid A."/>
            <person name="Henrissat B."/>
            <person name="Grigoriev I.V."/>
            <person name="Hibbett D.S."/>
            <person name="Martin F."/>
            <person name="Nordberg H.P."/>
            <person name="Cantor M.N."/>
            <person name="Hua S.X."/>
        </authorList>
    </citation>
    <scope>NUCLEOTIDE SEQUENCE [LARGE SCALE GENOMIC DNA]</scope>
    <source>
        <strain evidence="9 10">Foug A</strain>
    </source>
</reference>
<feature type="compositionally biased region" description="Basic residues" evidence="7">
    <location>
        <begin position="219"/>
        <end position="231"/>
    </location>
</feature>
<sequence length="492" mass="53558">MGLAGRKVKQRIPADPRNLSWADDASRFGQAYLSKFGWDASRGVGLGASGEGMTSHLKASQKLDFLGIGADHQRDPHGIAWKQNKDFEALLKRLNEEEKGEVKEDGVVKEGGFVCAKEGREETRTADEVDGEEKKASEIKVKKRKLKDTDDGVVADVDSKKKKKKRKHRDELNSEVLEDMGCSEKLDRSSEDKPGHNTKEKHNTPTSSSPETVEPTPKTKIKGRPMAHRARIQAAKCLANKSATAISEILGIAPSSTTASSASSTPMDPSPCTTPGASNSTTPKDAHTSLEKLTTSAKSLADYFKDKLAAKKSSLSTPPDLSMSLSPQNVDDEQDGYDTPRSGLGTSRSDPLPPADKGLEKQQDRQGLGFTSSTRSALTSFTFTPPSTTSMVPGSTTLDPSGEGSQSEGKHAHDAKGKKKRKKSRETPKDRTVLDGAGADGDLRKQTRRKEVEEVAKVERDVKEDAKLVGDEKVEKKRRKKEKKKQVILQDR</sequence>
<evidence type="ECO:0000256" key="5">
    <source>
        <dbReference type="ARBA" id="ARBA00038007"/>
    </source>
</evidence>
<evidence type="ECO:0000259" key="8">
    <source>
        <dbReference type="PROSITE" id="PS50174"/>
    </source>
</evidence>
<dbReference type="SMART" id="SM00443">
    <property type="entry name" value="G_patch"/>
    <property type="match status" value="1"/>
</dbReference>
<feature type="region of interest" description="Disordered" evidence="7">
    <location>
        <begin position="118"/>
        <end position="232"/>
    </location>
</feature>
<organism evidence="9 10">
    <name type="scientific">Scleroderma citrinum Foug A</name>
    <dbReference type="NCBI Taxonomy" id="1036808"/>
    <lineage>
        <taxon>Eukaryota</taxon>
        <taxon>Fungi</taxon>
        <taxon>Dikarya</taxon>
        <taxon>Basidiomycota</taxon>
        <taxon>Agaricomycotina</taxon>
        <taxon>Agaricomycetes</taxon>
        <taxon>Agaricomycetidae</taxon>
        <taxon>Boletales</taxon>
        <taxon>Sclerodermatineae</taxon>
        <taxon>Sclerodermataceae</taxon>
        <taxon>Scleroderma</taxon>
    </lineage>
</organism>
<dbReference type="InterPro" id="IPR050656">
    <property type="entry name" value="PINX1"/>
</dbReference>
<keyword evidence="3" id="KW-0698">rRNA processing</keyword>
<evidence type="ECO:0000256" key="1">
    <source>
        <dbReference type="ARBA" id="ARBA00004604"/>
    </source>
</evidence>
<evidence type="ECO:0000256" key="4">
    <source>
        <dbReference type="ARBA" id="ARBA00023242"/>
    </source>
</evidence>
<dbReference type="Pfam" id="PF01585">
    <property type="entry name" value="G-patch"/>
    <property type="match status" value="1"/>
</dbReference>
<feature type="compositionally biased region" description="Polar residues" evidence="7">
    <location>
        <begin position="317"/>
        <end position="329"/>
    </location>
</feature>
<proteinExistence type="inferred from homology"/>
<name>A0A0C3AG19_9AGAM</name>
<feature type="region of interest" description="Disordered" evidence="7">
    <location>
        <begin position="255"/>
        <end position="293"/>
    </location>
</feature>
<keyword evidence="10" id="KW-1185">Reference proteome</keyword>
<dbReference type="GO" id="GO:0006364">
    <property type="term" value="P:rRNA processing"/>
    <property type="evidence" value="ECO:0007669"/>
    <property type="project" value="UniProtKB-KW"/>
</dbReference>
<dbReference type="InterPro" id="IPR000467">
    <property type="entry name" value="G_patch_dom"/>
</dbReference>
<protein>
    <recommendedName>
        <fullName evidence="6">PinX1-related protein 1</fullName>
    </recommendedName>
</protein>
<keyword evidence="4" id="KW-0539">Nucleus</keyword>
<feature type="compositionally biased region" description="Basic residues" evidence="7">
    <location>
        <begin position="476"/>
        <end position="486"/>
    </location>
</feature>
<dbReference type="OrthoDB" id="29523at2759"/>
<evidence type="ECO:0000256" key="3">
    <source>
        <dbReference type="ARBA" id="ARBA00022552"/>
    </source>
</evidence>
<feature type="region of interest" description="Disordered" evidence="7">
    <location>
        <begin position="472"/>
        <end position="492"/>
    </location>
</feature>
<dbReference type="EMBL" id="KN822031">
    <property type="protein sequence ID" value="KIM63877.1"/>
    <property type="molecule type" value="Genomic_DNA"/>
</dbReference>
<reference evidence="10" key="2">
    <citation type="submission" date="2015-01" db="EMBL/GenBank/DDBJ databases">
        <title>Evolutionary Origins and Diversification of the Mycorrhizal Mutualists.</title>
        <authorList>
            <consortium name="DOE Joint Genome Institute"/>
            <consortium name="Mycorrhizal Genomics Consortium"/>
            <person name="Kohler A."/>
            <person name="Kuo A."/>
            <person name="Nagy L.G."/>
            <person name="Floudas D."/>
            <person name="Copeland A."/>
            <person name="Barry K.W."/>
            <person name="Cichocki N."/>
            <person name="Veneault-Fourrey C."/>
            <person name="LaButti K."/>
            <person name="Lindquist E.A."/>
            <person name="Lipzen A."/>
            <person name="Lundell T."/>
            <person name="Morin E."/>
            <person name="Murat C."/>
            <person name="Riley R."/>
            <person name="Ohm R."/>
            <person name="Sun H."/>
            <person name="Tunlid A."/>
            <person name="Henrissat B."/>
            <person name="Grigoriev I.V."/>
            <person name="Hibbett D.S."/>
            <person name="Martin F."/>
        </authorList>
    </citation>
    <scope>NUCLEOTIDE SEQUENCE [LARGE SCALE GENOMIC DNA]</scope>
    <source>
        <strain evidence="10">Foug A</strain>
    </source>
</reference>
<accession>A0A0C3AG19</accession>
<feature type="compositionally biased region" description="Polar residues" evidence="7">
    <location>
        <begin position="369"/>
        <end position="378"/>
    </location>
</feature>
<dbReference type="AlphaFoldDB" id="A0A0C3AG19"/>